<dbReference type="SUPFAM" id="SSF53474">
    <property type="entry name" value="alpha/beta-Hydrolases"/>
    <property type="match status" value="1"/>
</dbReference>
<dbReference type="InterPro" id="IPR029058">
    <property type="entry name" value="AB_hydrolase_fold"/>
</dbReference>
<dbReference type="PANTHER" id="PTHR43139">
    <property type="entry name" value="SI:DKEY-122A22.2"/>
    <property type="match status" value="1"/>
</dbReference>
<dbReference type="Pfam" id="PF00561">
    <property type="entry name" value="Abhydrolase_1"/>
    <property type="match status" value="1"/>
</dbReference>
<feature type="domain" description="AB hydrolase-1" evidence="1">
    <location>
        <begin position="63"/>
        <end position="296"/>
    </location>
</feature>
<reference evidence="2" key="1">
    <citation type="journal article" date="2008" name="BMC Genomics">
        <title>A conifer genomics resource of 200,000 spruce (Picea spp.) ESTs and 6,464 high-quality, sequence-finished full-length cDNAs for Sitka spruce (Picea sitchensis).</title>
        <authorList>
            <person name="Ralph S.G."/>
            <person name="Chun H.J."/>
            <person name="Kolosova N."/>
            <person name="Cooper D."/>
            <person name="Oddy C."/>
            <person name="Ritland C.E."/>
            <person name="Kirkpatrick R."/>
            <person name="Moore R."/>
            <person name="Barber S."/>
            <person name="Holt R.A."/>
            <person name="Jones S.J."/>
            <person name="Marra M.A."/>
            <person name="Douglas C.J."/>
            <person name="Ritland K."/>
            <person name="Bohlmann J."/>
        </authorList>
    </citation>
    <scope>NUCLEOTIDE SEQUENCE</scope>
    <source>
        <tissue evidence="2">Bark</tissue>
    </source>
</reference>
<organism evidence="2">
    <name type="scientific">Picea sitchensis</name>
    <name type="common">Sitka spruce</name>
    <name type="synonym">Pinus sitchensis</name>
    <dbReference type="NCBI Taxonomy" id="3332"/>
    <lineage>
        <taxon>Eukaryota</taxon>
        <taxon>Viridiplantae</taxon>
        <taxon>Streptophyta</taxon>
        <taxon>Embryophyta</taxon>
        <taxon>Tracheophyta</taxon>
        <taxon>Spermatophyta</taxon>
        <taxon>Pinopsida</taxon>
        <taxon>Pinidae</taxon>
        <taxon>Conifers I</taxon>
        <taxon>Pinales</taxon>
        <taxon>Pinaceae</taxon>
        <taxon>Picea</taxon>
    </lineage>
</organism>
<accession>A9NVT6</accession>
<dbReference type="AlphaFoldDB" id="A9NVT6"/>
<dbReference type="GO" id="GO:0003824">
    <property type="term" value="F:catalytic activity"/>
    <property type="evidence" value="ECO:0007669"/>
    <property type="project" value="InterPro"/>
</dbReference>
<evidence type="ECO:0000313" key="2">
    <source>
        <dbReference type="EMBL" id="ABK24747.1"/>
    </source>
</evidence>
<dbReference type="EMBL" id="EF085442">
    <property type="protein sequence ID" value="ABK24747.1"/>
    <property type="molecule type" value="mRNA"/>
</dbReference>
<dbReference type="Gene3D" id="3.40.50.1820">
    <property type="entry name" value="alpha/beta hydrolase"/>
    <property type="match status" value="1"/>
</dbReference>
<dbReference type="OMA" id="WSNYYRN"/>
<protein>
    <recommendedName>
        <fullName evidence="1">AB hydrolase-1 domain-containing protein</fullName>
    </recommendedName>
</protein>
<evidence type="ECO:0000259" key="1">
    <source>
        <dbReference type="Pfam" id="PF00561"/>
    </source>
</evidence>
<dbReference type="InterPro" id="IPR000639">
    <property type="entry name" value="Epox_hydrolase-like"/>
</dbReference>
<dbReference type="InterPro" id="IPR000073">
    <property type="entry name" value="AB_hydrolase_1"/>
</dbReference>
<dbReference type="PANTHER" id="PTHR43139:SF52">
    <property type="entry name" value="SI:DKEY-122A22.2"/>
    <property type="match status" value="1"/>
</dbReference>
<proteinExistence type="evidence at transcript level"/>
<name>A9NVT6_PICSI</name>
<sequence>MSSTRVKMRGLFGFSIVEFIRKRKRAQWISLGLKSKQIQLSNDTSLHCWVLQNKPHSLENQRPTLLLIHGFGADGLNGWDTQICALGKHFDLLIPDLIFFGDSTTTSSERTELFQAECMKNMVEYLGVESVIVVGHSYGGFVAFWMAHKYPNVVRRLVIVSSAVCMTPSTNDSLLKEFESSDIKDLLLPNNARDLKISLSISFYKLPWIPAFIYEDLLQATERNRELKTQLADGIIIGSKNSQALPTVSQDVLIVWGEKDRIFRLEEAYALQRHIGEKAKLVVIKECGHALPLQKPTELKQTILKFLQLDN</sequence>
<dbReference type="PRINTS" id="PR00111">
    <property type="entry name" value="ABHYDROLASE"/>
</dbReference>
<dbReference type="InterPro" id="IPR052370">
    <property type="entry name" value="Meta-cleavage_hydrolase"/>
</dbReference>
<dbReference type="PRINTS" id="PR00412">
    <property type="entry name" value="EPOXHYDRLASE"/>
</dbReference>